<evidence type="ECO:0000313" key="7">
    <source>
        <dbReference type="Proteomes" id="UP000265768"/>
    </source>
</evidence>
<keyword evidence="7" id="KW-1185">Reference proteome</keyword>
<dbReference type="InterPro" id="IPR005119">
    <property type="entry name" value="LysR_subst-bd"/>
</dbReference>
<keyword evidence="4" id="KW-0804">Transcription</keyword>
<protein>
    <submittedName>
        <fullName evidence="6">LysR family transcriptional regulator</fullName>
    </submittedName>
</protein>
<dbReference type="PANTHER" id="PTHR30419">
    <property type="entry name" value="HTH-TYPE TRANSCRIPTIONAL REGULATOR YBHD"/>
    <property type="match status" value="1"/>
</dbReference>
<sequence>MELRQLSHFLAVARRRSFTQAARDVNVVQSSLSASIRQLERELGATLFDRTTRRVELSPAGRALLPIARHILADARAAKAEISAVQGLLRGQVALGTIQMLTWVDLPEALARFREAHPGVEISLLEAPVDEMIEALRSGELDLAYLACGEEDLPAALTVIASDTEPLAVATGPGHPLAGQTGVRLADLEAESFVEFQAGTGLQTVVDRLCLDAGLNRRIVLRTTQLELLVSLVRHGLGIAILPVGVAEEAGLRTIPIIGDTATRTVALVTRTGHDTNPAVSALINLLRPTAPT</sequence>
<dbReference type="PRINTS" id="PR00039">
    <property type="entry name" value="HTHLYSR"/>
</dbReference>
<dbReference type="Gene3D" id="3.40.190.290">
    <property type="match status" value="1"/>
</dbReference>
<name>A0A3A4B190_9ACTN</name>
<evidence type="ECO:0000256" key="4">
    <source>
        <dbReference type="ARBA" id="ARBA00023163"/>
    </source>
</evidence>
<dbReference type="InterPro" id="IPR050950">
    <property type="entry name" value="HTH-type_LysR_regulators"/>
</dbReference>
<dbReference type="GO" id="GO:0003700">
    <property type="term" value="F:DNA-binding transcription factor activity"/>
    <property type="evidence" value="ECO:0007669"/>
    <property type="project" value="InterPro"/>
</dbReference>
<proteinExistence type="inferred from homology"/>
<dbReference type="AlphaFoldDB" id="A0A3A4B190"/>
<evidence type="ECO:0000256" key="3">
    <source>
        <dbReference type="ARBA" id="ARBA00023125"/>
    </source>
</evidence>
<keyword evidence="2" id="KW-0805">Transcription regulation</keyword>
<dbReference type="GO" id="GO:0003677">
    <property type="term" value="F:DNA binding"/>
    <property type="evidence" value="ECO:0007669"/>
    <property type="project" value="UniProtKB-KW"/>
</dbReference>
<dbReference type="InterPro" id="IPR000847">
    <property type="entry name" value="LysR_HTH_N"/>
</dbReference>
<dbReference type="InterPro" id="IPR036390">
    <property type="entry name" value="WH_DNA-bd_sf"/>
</dbReference>
<feature type="domain" description="HTH lysR-type" evidence="5">
    <location>
        <begin position="1"/>
        <end position="58"/>
    </location>
</feature>
<dbReference type="RefSeq" id="WP_119924467.1">
    <property type="nucleotide sequence ID" value="NZ_QZEY01000001.1"/>
</dbReference>
<dbReference type="GO" id="GO:0005829">
    <property type="term" value="C:cytosol"/>
    <property type="evidence" value="ECO:0007669"/>
    <property type="project" value="TreeGrafter"/>
</dbReference>
<evidence type="ECO:0000256" key="1">
    <source>
        <dbReference type="ARBA" id="ARBA00009437"/>
    </source>
</evidence>
<dbReference type="InterPro" id="IPR036388">
    <property type="entry name" value="WH-like_DNA-bd_sf"/>
</dbReference>
<accession>A0A3A4B190</accession>
<reference evidence="6 7" key="1">
    <citation type="submission" date="2018-09" db="EMBL/GenBank/DDBJ databases">
        <title>YIM 75507 draft genome.</title>
        <authorList>
            <person name="Tang S."/>
            <person name="Feng Y."/>
        </authorList>
    </citation>
    <scope>NUCLEOTIDE SEQUENCE [LARGE SCALE GENOMIC DNA]</scope>
    <source>
        <strain evidence="6 7">YIM 75507</strain>
    </source>
</reference>
<comment type="caution">
    <text evidence="6">The sequence shown here is derived from an EMBL/GenBank/DDBJ whole genome shotgun (WGS) entry which is preliminary data.</text>
</comment>
<dbReference type="Pfam" id="PF00126">
    <property type="entry name" value="HTH_1"/>
    <property type="match status" value="1"/>
</dbReference>
<dbReference type="SUPFAM" id="SSF46785">
    <property type="entry name" value="Winged helix' DNA-binding domain"/>
    <property type="match status" value="1"/>
</dbReference>
<organism evidence="6 7">
    <name type="scientific">Bailinhaonella thermotolerans</name>
    <dbReference type="NCBI Taxonomy" id="1070861"/>
    <lineage>
        <taxon>Bacteria</taxon>
        <taxon>Bacillati</taxon>
        <taxon>Actinomycetota</taxon>
        <taxon>Actinomycetes</taxon>
        <taxon>Streptosporangiales</taxon>
        <taxon>Streptosporangiaceae</taxon>
        <taxon>Bailinhaonella</taxon>
    </lineage>
</organism>
<dbReference type="Pfam" id="PF03466">
    <property type="entry name" value="LysR_substrate"/>
    <property type="match status" value="1"/>
</dbReference>
<dbReference type="OrthoDB" id="3181812at2"/>
<evidence type="ECO:0000259" key="5">
    <source>
        <dbReference type="PROSITE" id="PS50931"/>
    </source>
</evidence>
<dbReference type="SUPFAM" id="SSF53850">
    <property type="entry name" value="Periplasmic binding protein-like II"/>
    <property type="match status" value="1"/>
</dbReference>
<gene>
    <name evidence="6" type="ORF">D5H75_01430</name>
</gene>
<comment type="similarity">
    <text evidence="1">Belongs to the LysR transcriptional regulatory family.</text>
</comment>
<evidence type="ECO:0000313" key="6">
    <source>
        <dbReference type="EMBL" id="RJL35495.1"/>
    </source>
</evidence>
<dbReference type="EMBL" id="QZEY01000001">
    <property type="protein sequence ID" value="RJL35495.1"/>
    <property type="molecule type" value="Genomic_DNA"/>
</dbReference>
<keyword evidence="3" id="KW-0238">DNA-binding</keyword>
<evidence type="ECO:0000256" key="2">
    <source>
        <dbReference type="ARBA" id="ARBA00023015"/>
    </source>
</evidence>
<dbReference type="Proteomes" id="UP000265768">
    <property type="component" value="Unassembled WGS sequence"/>
</dbReference>
<dbReference type="FunFam" id="1.10.10.10:FF:000001">
    <property type="entry name" value="LysR family transcriptional regulator"/>
    <property type="match status" value="1"/>
</dbReference>
<dbReference type="Gene3D" id="1.10.10.10">
    <property type="entry name" value="Winged helix-like DNA-binding domain superfamily/Winged helix DNA-binding domain"/>
    <property type="match status" value="1"/>
</dbReference>
<dbReference type="PROSITE" id="PS50931">
    <property type="entry name" value="HTH_LYSR"/>
    <property type="match status" value="1"/>
</dbReference>